<dbReference type="SUPFAM" id="SSF56672">
    <property type="entry name" value="DNA/RNA polymerases"/>
    <property type="match status" value="1"/>
</dbReference>
<evidence type="ECO:0000313" key="3">
    <source>
        <dbReference type="Proteomes" id="UP000593567"/>
    </source>
</evidence>
<dbReference type="InterPro" id="IPR043502">
    <property type="entry name" value="DNA/RNA_pol_sf"/>
</dbReference>
<evidence type="ECO:0000259" key="1">
    <source>
        <dbReference type="PROSITE" id="PS50878"/>
    </source>
</evidence>
<dbReference type="OrthoDB" id="6243574at2759"/>
<proteinExistence type="predicted"/>
<feature type="domain" description="Reverse transcriptase" evidence="1">
    <location>
        <begin position="231"/>
        <end position="497"/>
    </location>
</feature>
<gene>
    <name evidence="2" type="ORF">EB796_015137</name>
</gene>
<name>A0A7J7JM92_BUGNE</name>
<keyword evidence="3" id="KW-1185">Reference proteome</keyword>
<organism evidence="2 3">
    <name type="scientific">Bugula neritina</name>
    <name type="common">Brown bryozoan</name>
    <name type="synonym">Sertularia neritina</name>
    <dbReference type="NCBI Taxonomy" id="10212"/>
    <lineage>
        <taxon>Eukaryota</taxon>
        <taxon>Metazoa</taxon>
        <taxon>Spiralia</taxon>
        <taxon>Lophotrochozoa</taxon>
        <taxon>Bryozoa</taxon>
        <taxon>Gymnolaemata</taxon>
        <taxon>Cheilostomatida</taxon>
        <taxon>Flustrina</taxon>
        <taxon>Buguloidea</taxon>
        <taxon>Bugulidae</taxon>
        <taxon>Bugula</taxon>
    </lineage>
</organism>
<dbReference type="CDD" id="cd01650">
    <property type="entry name" value="RT_nLTR_like"/>
    <property type="match status" value="1"/>
</dbReference>
<reference evidence="2" key="1">
    <citation type="submission" date="2020-06" db="EMBL/GenBank/DDBJ databases">
        <title>Draft genome of Bugula neritina, a colonial animal packing powerful symbionts and potential medicines.</title>
        <authorList>
            <person name="Rayko M."/>
        </authorList>
    </citation>
    <scope>NUCLEOTIDE SEQUENCE [LARGE SCALE GENOMIC DNA]</scope>
    <source>
        <strain evidence="2">Kwan_BN1</strain>
    </source>
</reference>
<dbReference type="InterPro" id="IPR000477">
    <property type="entry name" value="RT_dom"/>
</dbReference>
<evidence type="ECO:0000313" key="2">
    <source>
        <dbReference type="EMBL" id="KAF6026556.1"/>
    </source>
</evidence>
<accession>A0A7J7JM92</accession>
<dbReference type="AlphaFoldDB" id="A0A7J7JM92"/>
<sequence>MCEQHMSDFCTSSDPDNIWKTLKKILLKCKELFVPIAVSNVHNKPHWNKKLSELSTRLREARRQFKYRSSYENGDKLDQIKAQFKAMLAAAQQRYLESKSKKLNDHNGETFWKDFKSLFYKKGENLVGDRVGANEEIIEDDVNKAEYMFNKIFGGSSNYCPPTSPTMTQKSAIPLYNSQLQQLSQPITIQEITQALAKLKTSGKSSDFDGIHPKMLKQGKNFFLIALHCLFNKILSTHQWPWNSSNLVIFLRKPGKKDYKDVSSYRPITISSHIGKTLERIMEQRLRSLVENWSLIPNSQFGFRQGRSTLMYLLNLLTETTHYTKSKLCTAALFLDVQKAFDTVNHQHMIYRLQELGLEGNYLHVIDSFLTKREISLKINNHIHPATKCQIGLPQGSALSPLLFIIYIRDMLSSIDGTGLQYADDCTVLMTGKDSSELQIRIENNCQQIQTWMDRWNLLINYQKTEIVVFNGDITPPIINANTIQISTSSKVLGIAVDDHLTFEKQYSISTKCLTQRMNMLKPFIYAGLSPDTSKKILTQVIMPKALYGASLWDYKNHDLPAHLYQTAPRSSPQPSHRITTLVGKHPTSKPCIHQREIAINQRIGQN</sequence>
<dbReference type="PANTHER" id="PTHR33481">
    <property type="entry name" value="REVERSE TRANSCRIPTASE"/>
    <property type="match status" value="1"/>
</dbReference>
<comment type="caution">
    <text evidence="2">The sequence shown here is derived from an EMBL/GenBank/DDBJ whole genome shotgun (WGS) entry which is preliminary data.</text>
</comment>
<dbReference type="Pfam" id="PF00078">
    <property type="entry name" value="RVT_1"/>
    <property type="match status" value="1"/>
</dbReference>
<dbReference type="PANTHER" id="PTHR33481:SF1">
    <property type="entry name" value="ENDONUCLEASE_EXONUCLEASE_PHOSPHATASE DOMAIN-CONTAINING PROTEIN-RELATED"/>
    <property type="match status" value="1"/>
</dbReference>
<dbReference type="PROSITE" id="PS50878">
    <property type="entry name" value="RT_POL"/>
    <property type="match status" value="1"/>
</dbReference>
<protein>
    <submittedName>
        <fullName evidence="2">MAP3K7</fullName>
    </submittedName>
</protein>
<dbReference type="Proteomes" id="UP000593567">
    <property type="component" value="Unassembled WGS sequence"/>
</dbReference>
<dbReference type="EMBL" id="VXIV02002252">
    <property type="protein sequence ID" value="KAF6026556.1"/>
    <property type="molecule type" value="Genomic_DNA"/>
</dbReference>